<dbReference type="PROSITE" id="PS51257">
    <property type="entry name" value="PROKAR_LIPOPROTEIN"/>
    <property type="match status" value="1"/>
</dbReference>
<feature type="chain" id="PRO_5038751954" description="Lipoprotein" evidence="1">
    <location>
        <begin position="20"/>
        <end position="204"/>
    </location>
</feature>
<feature type="signal peptide" evidence="1">
    <location>
        <begin position="1"/>
        <end position="19"/>
    </location>
</feature>
<dbReference type="Proteomes" id="UP000199159">
    <property type="component" value="Unassembled WGS sequence"/>
</dbReference>
<dbReference type="EMBL" id="FNJU01000006">
    <property type="protein sequence ID" value="SDP76485.1"/>
    <property type="molecule type" value="Genomic_DNA"/>
</dbReference>
<dbReference type="AlphaFoldDB" id="A0A1H0VE44"/>
<sequence>MNKNRIIIAILCMTLMVLSACGGKDKAKDEEKKEEPTPKVQQTEEKVVKLGSLGFTTDELQSNWNEAQAEMEESGEYRLDGLPVENGEFKANVSEGLILEGIVNEGTNEVARVSLVKKYEEVNEIEDSLNQFEDTIAAFFLLVASTNKNEKVQETEISKLMSELGLVNDKDEIIDGKANLNNVAYTAKETERGLVITATEKASK</sequence>
<dbReference type="OrthoDB" id="2841015at2"/>
<evidence type="ECO:0000313" key="2">
    <source>
        <dbReference type="EMBL" id="SDP76485.1"/>
    </source>
</evidence>
<keyword evidence="3" id="KW-1185">Reference proteome</keyword>
<evidence type="ECO:0008006" key="4">
    <source>
        <dbReference type="Google" id="ProtNLM"/>
    </source>
</evidence>
<reference evidence="3" key="1">
    <citation type="submission" date="2016-10" db="EMBL/GenBank/DDBJ databases">
        <authorList>
            <person name="Varghese N."/>
            <person name="Submissions S."/>
        </authorList>
    </citation>
    <scope>NUCLEOTIDE SEQUENCE [LARGE SCALE GENOMIC DNA]</scope>
    <source>
        <strain evidence="3">IBRC-M10078</strain>
    </source>
</reference>
<protein>
    <recommendedName>
        <fullName evidence="4">Lipoprotein</fullName>
    </recommendedName>
</protein>
<dbReference type="RefSeq" id="WP_090855308.1">
    <property type="nucleotide sequence ID" value="NZ_FNJU01000006.1"/>
</dbReference>
<gene>
    <name evidence="2" type="ORF">SAMN05216565_106209</name>
</gene>
<name>A0A1H0VE44_9BACI</name>
<evidence type="ECO:0000256" key="1">
    <source>
        <dbReference type="SAM" id="SignalP"/>
    </source>
</evidence>
<keyword evidence="1" id="KW-0732">Signal</keyword>
<evidence type="ECO:0000313" key="3">
    <source>
        <dbReference type="Proteomes" id="UP000199159"/>
    </source>
</evidence>
<organism evidence="2 3">
    <name type="scientific">Litchfieldia salsa</name>
    <dbReference type="NCBI Taxonomy" id="930152"/>
    <lineage>
        <taxon>Bacteria</taxon>
        <taxon>Bacillati</taxon>
        <taxon>Bacillota</taxon>
        <taxon>Bacilli</taxon>
        <taxon>Bacillales</taxon>
        <taxon>Bacillaceae</taxon>
        <taxon>Litchfieldia</taxon>
    </lineage>
</organism>
<accession>A0A1H0VE44</accession>
<proteinExistence type="predicted"/>